<reference evidence="2 3" key="1">
    <citation type="submission" date="2021-01" db="EMBL/GenBank/DDBJ databases">
        <title>Streptomyces acididurans sp. nov., isolated from a peat swamp forest soil.</title>
        <authorList>
            <person name="Chantavorakit T."/>
            <person name="Duangmal K."/>
        </authorList>
    </citation>
    <scope>NUCLEOTIDE SEQUENCE [LARGE SCALE GENOMIC DNA]</scope>
    <source>
        <strain evidence="2 3">KK5PA1</strain>
    </source>
</reference>
<sequence length="189" mass="19532">MPIRRLVRRRVPALAVVAGVAAAALSGCRASQADPAHTPYVKLDGGTYRGAAWGLWAWEQGSELCMMLVPAGVDPGHPVDRSSPTWPAAGGGGCGFDDKDPSSGFYTDSTGPDDSGWTFGPLPAAATGIRVATHEVVATKPLPAGKGLPAGRYWLHFEPAGGPSRAEGTALDTPQPLDARGRKVAFAAF</sequence>
<dbReference type="PROSITE" id="PS51257">
    <property type="entry name" value="PROKAR_LIPOPROTEIN"/>
    <property type="match status" value="1"/>
</dbReference>
<organism evidence="2 3">
    <name type="scientific">Actinacidiphila acididurans</name>
    <dbReference type="NCBI Taxonomy" id="2784346"/>
    <lineage>
        <taxon>Bacteria</taxon>
        <taxon>Bacillati</taxon>
        <taxon>Actinomycetota</taxon>
        <taxon>Actinomycetes</taxon>
        <taxon>Kitasatosporales</taxon>
        <taxon>Streptomycetaceae</taxon>
        <taxon>Actinacidiphila</taxon>
    </lineage>
</organism>
<keyword evidence="3" id="KW-1185">Reference proteome</keyword>
<gene>
    <name evidence="2" type="ORF">ITX44_39705</name>
</gene>
<evidence type="ECO:0008006" key="4">
    <source>
        <dbReference type="Google" id="ProtNLM"/>
    </source>
</evidence>
<name>A0ABS2U5W6_9ACTN</name>
<protein>
    <recommendedName>
        <fullName evidence="4">Lipoprotein</fullName>
    </recommendedName>
</protein>
<proteinExistence type="predicted"/>
<evidence type="ECO:0000256" key="1">
    <source>
        <dbReference type="SAM" id="SignalP"/>
    </source>
</evidence>
<evidence type="ECO:0000313" key="2">
    <source>
        <dbReference type="EMBL" id="MBM9510586.1"/>
    </source>
</evidence>
<feature type="signal peptide" evidence="1">
    <location>
        <begin position="1"/>
        <end position="33"/>
    </location>
</feature>
<feature type="chain" id="PRO_5047329307" description="Lipoprotein" evidence="1">
    <location>
        <begin position="34"/>
        <end position="189"/>
    </location>
</feature>
<dbReference type="RefSeq" id="WP_205364821.1">
    <property type="nucleotide sequence ID" value="NZ_JADKYB010000041.1"/>
</dbReference>
<keyword evidence="1" id="KW-0732">Signal</keyword>
<evidence type="ECO:0000313" key="3">
    <source>
        <dbReference type="Proteomes" id="UP000749040"/>
    </source>
</evidence>
<comment type="caution">
    <text evidence="2">The sequence shown here is derived from an EMBL/GenBank/DDBJ whole genome shotgun (WGS) entry which is preliminary data.</text>
</comment>
<dbReference type="EMBL" id="JADKYB010000041">
    <property type="protein sequence ID" value="MBM9510586.1"/>
    <property type="molecule type" value="Genomic_DNA"/>
</dbReference>
<dbReference type="Proteomes" id="UP000749040">
    <property type="component" value="Unassembled WGS sequence"/>
</dbReference>
<accession>A0ABS2U5W6</accession>